<evidence type="ECO:0000256" key="2">
    <source>
        <dbReference type="ARBA" id="ARBA00022801"/>
    </source>
</evidence>
<comment type="similarity">
    <text evidence="1">Belongs to the peptidase M20 family.</text>
</comment>
<evidence type="ECO:0000313" key="5">
    <source>
        <dbReference type="Proteomes" id="UP001500518"/>
    </source>
</evidence>
<dbReference type="Gene3D" id="3.40.630.10">
    <property type="entry name" value="Zn peptidases"/>
    <property type="match status" value="1"/>
</dbReference>
<dbReference type="CDD" id="cd03884">
    <property type="entry name" value="M20_bAS"/>
    <property type="match status" value="1"/>
</dbReference>
<name>A0ABP9K1B0_9SPHN</name>
<dbReference type="SUPFAM" id="SSF53187">
    <property type="entry name" value="Zn-dependent exopeptidases"/>
    <property type="match status" value="1"/>
</dbReference>
<dbReference type="NCBIfam" id="NF006769">
    <property type="entry name" value="PRK09290.1-3"/>
    <property type="match status" value="1"/>
</dbReference>
<proteinExistence type="inferred from homology"/>
<keyword evidence="5" id="KW-1185">Reference proteome</keyword>
<gene>
    <name evidence="4" type="ORF">GCM10023208_04630</name>
</gene>
<comment type="caution">
    <text evidence="4">The sequence shown here is derived from an EMBL/GenBank/DDBJ whole genome shotgun (WGS) entry which is preliminary data.</text>
</comment>
<organism evidence="4 5">
    <name type="scientific">Erythrobacter westpacificensis</name>
    <dbReference type="NCBI Taxonomy" id="1055231"/>
    <lineage>
        <taxon>Bacteria</taxon>
        <taxon>Pseudomonadati</taxon>
        <taxon>Pseudomonadota</taxon>
        <taxon>Alphaproteobacteria</taxon>
        <taxon>Sphingomonadales</taxon>
        <taxon>Erythrobacteraceae</taxon>
        <taxon>Erythrobacter/Porphyrobacter group</taxon>
        <taxon>Erythrobacter</taxon>
    </lineage>
</organism>
<dbReference type="RefSeq" id="WP_346031528.1">
    <property type="nucleotide sequence ID" value="NZ_BAABHV010000004.1"/>
</dbReference>
<dbReference type="InterPro" id="IPR036264">
    <property type="entry name" value="Bact_exopeptidase_dim_dom"/>
</dbReference>
<keyword evidence="2 4" id="KW-0378">Hydrolase</keyword>
<dbReference type="Pfam" id="PF07687">
    <property type="entry name" value="M20_dimer"/>
    <property type="match status" value="1"/>
</dbReference>
<dbReference type="NCBIfam" id="TIGR01879">
    <property type="entry name" value="hydantase"/>
    <property type="match status" value="1"/>
</dbReference>
<dbReference type="EMBL" id="BAABHV010000004">
    <property type="protein sequence ID" value="GAA5047889.1"/>
    <property type="molecule type" value="Genomic_DNA"/>
</dbReference>
<feature type="domain" description="Peptidase M20 dimerisation" evidence="3">
    <location>
        <begin position="210"/>
        <end position="312"/>
    </location>
</feature>
<dbReference type="PIRSF" id="PIRSF001235">
    <property type="entry name" value="Amidase_carbamoylase"/>
    <property type="match status" value="1"/>
</dbReference>
<dbReference type="InterPro" id="IPR002933">
    <property type="entry name" value="Peptidase_M20"/>
</dbReference>
<evidence type="ECO:0000259" key="3">
    <source>
        <dbReference type="Pfam" id="PF07687"/>
    </source>
</evidence>
<dbReference type="InterPro" id="IPR010158">
    <property type="entry name" value="Amidase_Cbmase"/>
</dbReference>
<accession>A0ABP9K1B0</accession>
<reference evidence="5" key="1">
    <citation type="journal article" date="2019" name="Int. J. Syst. Evol. Microbiol.">
        <title>The Global Catalogue of Microorganisms (GCM) 10K type strain sequencing project: providing services to taxonomists for standard genome sequencing and annotation.</title>
        <authorList>
            <consortium name="The Broad Institute Genomics Platform"/>
            <consortium name="The Broad Institute Genome Sequencing Center for Infectious Disease"/>
            <person name="Wu L."/>
            <person name="Ma J."/>
        </authorList>
    </citation>
    <scope>NUCLEOTIDE SEQUENCE [LARGE SCALE GENOMIC DNA]</scope>
    <source>
        <strain evidence="5">JCM 18014</strain>
    </source>
</reference>
<dbReference type="Pfam" id="PF01546">
    <property type="entry name" value="Peptidase_M20"/>
    <property type="match status" value="1"/>
</dbReference>
<dbReference type="SUPFAM" id="SSF55031">
    <property type="entry name" value="Bacterial exopeptidase dimerisation domain"/>
    <property type="match status" value="1"/>
</dbReference>
<protein>
    <submittedName>
        <fullName evidence="4">Zn-dependent hydrolase</fullName>
    </submittedName>
</protein>
<dbReference type="PANTHER" id="PTHR32494">
    <property type="entry name" value="ALLANTOATE DEIMINASE-RELATED"/>
    <property type="match status" value="1"/>
</dbReference>
<dbReference type="InterPro" id="IPR011650">
    <property type="entry name" value="Peptidase_M20_dimer"/>
</dbReference>
<sequence>MIDGLRIDGQRLWASLMEMAEIGATQKGGCNRQALTDLDKQGRDLFVSWAKAAGCSTTVDRIGNIFARLDGSDATADPILMGSHLDTQATGGKFDGVYGVLAGLEVVRTLVDAKVQLARPLEIAVWTNEEGCRFSPAMLGSGVVSGTYSLEDAYGATDKDGKRLGEELERIGYRGDLEAAPRPYAGMFEAHIEQGPILEAEEKTIGIVTGIQGANWFDLTVKGESAHAGPTPMTMRRDPWRAVAPIVSQVLALADENAPWGRATIGDITAQPGARNTVPHTLSLSIDIRHPDAGTLADMETRMRQLIEQACSNAGVSFTLEQVWKMEPTAFAPQLVDAVEEAAKALGYSHMRLVSGAGHDSLHTAQFAPTAMIFVPCADGLSHNELESAEADDLEAGANVMLKAVARLAQADAA</sequence>
<dbReference type="PANTHER" id="PTHR32494:SF5">
    <property type="entry name" value="ALLANTOATE AMIDOHYDROLASE"/>
    <property type="match status" value="1"/>
</dbReference>
<dbReference type="NCBIfam" id="NF006771">
    <property type="entry name" value="PRK09290.1-5"/>
    <property type="match status" value="1"/>
</dbReference>
<evidence type="ECO:0000256" key="1">
    <source>
        <dbReference type="ARBA" id="ARBA00006153"/>
    </source>
</evidence>
<dbReference type="Proteomes" id="UP001500518">
    <property type="component" value="Unassembled WGS sequence"/>
</dbReference>
<dbReference type="GO" id="GO:0016787">
    <property type="term" value="F:hydrolase activity"/>
    <property type="evidence" value="ECO:0007669"/>
    <property type="project" value="UniProtKB-KW"/>
</dbReference>
<dbReference type="Gene3D" id="3.30.70.360">
    <property type="match status" value="1"/>
</dbReference>
<evidence type="ECO:0000313" key="4">
    <source>
        <dbReference type="EMBL" id="GAA5047889.1"/>
    </source>
</evidence>